<organism evidence="2">
    <name type="scientific">uncultured bacterium</name>
    <name type="common">gcode 4</name>
    <dbReference type="NCBI Taxonomy" id="1234023"/>
    <lineage>
        <taxon>Bacteria</taxon>
        <taxon>environmental samples</taxon>
    </lineage>
</organism>
<dbReference type="EMBL" id="AMFJ01000360">
    <property type="protein sequence ID" value="EKE28174.1"/>
    <property type="molecule type" value="Genomic_DNA"/>
</dbReference>
<evidence type="ECO:0000313" key="2">
    <source>
        <dbReference type="EMBL" id="EKE28174.1"/>
    </source>
</evidence>
<reference evidence="2" key="1">
    <citation type="journal article" date="2012" name="Science">
        <title>Fermentation, hydrogen, and sulfur metabolism in multiple uncultivated bacterial phyla.</title>
        <authorList>
            <person name="Wrighton K.C."/>
            <person name="Thomas B.C."/>
            <person name="Sharon I."/>
            <person name="Miller C.S."/>
            <person name="Castelle C.J."/>
            <person name="VerBerkmoes N.C."/>
            <person name="Wilkins M.J."/>
            <person name="Hettich R.L."/>
            <person name="Lipton M.S."/>
            <person name="Williams K.H."/>
            <person name="Long P.E."/>
            <person name="Banfield J.F."/>
        </authorList>
    </citation>
    <scope>NUCLEOTIDE SEQUENCE [LARGE SCALE GENOMIC DNA]</scope>
</reference>
<comment type="caution">
    <text evidence="2">The sequence shown here is derived from an EMBL/GenBank/DDBJ whole genome shotgun (WGS) entry which is preliminary data.</text>
</comment>
<name>K2GD95_9BACT</name>
<sequence length="260" mass="32214">MIILNFLKSNMLKKIVAYSVILILWLCIIGIGYSLLFEQDEIAIDRYNFEQLEKVKPILEKISKTADRFYSLDEFNKKFGKDIIPKKNCYYVTTDFNWNYPFIFWFQLESLLYKFLYFWKYYAYPKYDMPYKNFCIWWPWWWCIDWSRQIFETTISHQCRWGISWQVYNDRNKNWIIDIWEGIITDIFVYIDDPNISYNITLVDWNGFYQFADIDPLITHKIWIKYPEKYEITSPKKWYYDITLNSSPFQYWLNFLISKK</sequence>
<keyword evidence="1" id="KW-1133">Transmembrane helix</keyword>
<accession>K2GD95</accession>
<evidence type="ECO:0000256" key="1">
    <source>
        <dbReference type="SAM" id="Phobius"/>
    </source>
</evidence>
<gene>
    <name evidence="2" type="ORF">ACD_3C00086G0018</name>
</gene>
<feature type="transmembrane region" description="Helical" evidence="1">
    <location>
        <begin position="15"/>
        <end position="36"/>
    </location>
</feature>
<keyword evidence="1" id="KW-0812">Transmembrane</keyword>
<proteinExistence type="predicted"/>
<dbReference type="AlphaFoldDB" id="K2GD95"/>
<keyword evidence="1" id="KW-0472">Membrane</keyword>
<protein>
    <submittedName>
        <fullName evidence="2">Uncharacterized protein</fullName>
    </submittedName>
</protein>